<reference evidence="5" key="1">
    <citation type="submission" date="2024-09" db="EMBL/GenBank/DDBJ databases">
        <title>Whole genome shotgun sequence of Pseudomonas alcaligenes NBRC 14159.</title>
        <authorList>
            <person name="Yoshida I."/>
            <person name="Hosoyama A."/>
            <person name="Tsuchikane K."/>
            <person name="Noguchi M."/>
            <person name="Hirakata S."/>
            <person name="Ando Y."/>
            <person name="Ohji S."/>
            <person name="Yamazoe A."/>
            <person name="Yamazaki S."/>
            <person name="Fujita N."/>
        </authorList>
    </citation>
    <scope>NUCLEOTIDE SEQUENCE</scope>
    <source>
        <strain evidence="5">NBRC 14159</strain>
    </source>
</reference>
<evidence type="ECO:0000259" key="4">
    <source>
        <dbReference type="PROSITE" id="PS51186"/>
    </source>
</evidence>
<evidence type="ECO:0000256" key="2">
    <source>
        <dbReference type="ARBA" id="ARBA00022679"/>
    </source>
</evidence>
<dbReference type="PANTHER" id="PTHR10545:SF29">
    <property type="entry name" value="GH14572P-RELATED"/>
    <property type="match status" value="1"/>
</dbReference>
<dbReference type="Pfam" id="PF00583">
    <property type="entry name" value="Acetyltransf_1"/>
    <property type="match status" value="1"/>
</dbReference>
<dbReference type="PANTHER" id="PTHR10545">
    <property type="entry name" value="DIAMINE N-ACETYLTRANSFERASE"/>
    <property type="match status" value="1"/>
</dbReference>
<dbReference type="Gene3D" id="3.40.630.30">
    <property type="match status" value="1"/>
</dbReference>
<dbReference type="InterPro" id="IPR000182">
    <property type="entry name" value="GNAT_dom"/>
</dbReference>
<dbReference type="PROSITE" id="PS51186">
    <property type="entry name" value="GNAT"/>
    <property type="match status" value="1"/>
</dbReference>
<dbReference type="GO" id="GO:0008080">
    <property type="term" value="F:N-acetyltransferase activity"/>
    <property type="evidence" value="ECO:0007669"/>
    <property type="project" value="TreeGrafter"/>
</dbReference>
<dbReference type="InterPro" id="IPR016181">
    <property type="entry name" value="Acyl_CoA_acyltransferase"/>
</dbReference>
<proteinExistence type="inferred from homology"/>
<evidence type="ECO:0000313" key="6">
    <source>
        <dbReference type="Proteomes" id="UP000016560"/>
    </source>
</evidence>
<organism evidence="5 6">
    <name type="scientific">Aquipseudomonas alcaligenes (strain ATCC 14909 / DSM 50342 / CCUG 1425 / JCM 20561 / NBRC 14159 / NCIMB 9945 / NCTC 10367 / 1577)</name>
    <name type="common">Pseudomonas alcaligenes</name>
    <dbReference type="NCBI Taxonomy" id="1215092"/>
    <lineage>
        <taxon>Bacteria</taxon>
        <taxon>Pseudomonadati</taxon>
        <taxon>Pseudomonadota</taxon>
        <taxon>Gammaproteobacteria</taxon>
        <taxon>Pseudomonadales</taxon>
        <taxon>Pseudomonadaceae</taxon>
        <taxon>Aquipseudomonas</taxon>
    </lineage>
</organism>
<protein>
    <submittedName>
        <fullName evidence="5">Acetyltransferase</fullName>
    </submittedName>
</protein>
<comment type="caution">
    <text evidence="5">The sequence shown here is derived from an EMBL/GenBank/DDBJ whole genome shotgun (WGS) entry which is preliminary data.</text>
</comment>
<comment type="similarity">
    <text evidence="1">Belongs to the acetyltransferase family.</text>
</comment>
<dbReference type="eggNOG" id="COG0456">
    <property type="taxonomic scope" value="Bacteria"/>
</dbReference>
<accession>U3AVE5</accession>
<dbReference type="InterPro" id="IPR051016">
    <property type="entry name" value="Diverse_Substrate_AcTransf"/>
</dbReference>
<dbReference type="OrthoDB" id="9805924at2"/>
<dbReference type="STRING" id="43263.A0T30_11650"/>
<evidence type="ECO:0000256" key="3">
    <source>
        <dbReference type="ARBA" id="ARBA00023315"/>
    </source>
</evidence>
<sequence>MLSPVRVRAAGLADVPMLLELMRELAAFEDYLTEFAVDEQALRQRAFGPAAQCQVFVAEAEGELLGYALALLIPFTYDLRPTARLKELYVRPAQRSSGLGRRLLVELANWALGQGAGRLHWDVLAGNTRAESFYQRLGGRPVRKWIAYEMDDTALQRLARG</sequence>
<dbReference type="CDD" id="cd04301">
    <property type="entry name" value="NAT_SF"/>
    <property type="match status" value="1"/>
</dbReference>
<evidence type="ECO:0000256" key="1">
    <source>
        <dbReference type="ARBA" id="ARBA00008694"/>
    </source>
</evidence>
<name>U3AVE5_AQUA1</name>
<dbReference type="Proteomes" id="UP000016560">
    <property type="component" value="Unassembled WGS sequence"/>
</dbReference>
<keyword evidence="6" id="KW-1185">Reference proteome</keyword>
<dbReference type="EMBL" id="BATI01000007">
    <property type="protein sequence ID" value="GAD61639.1"/>
    <property type="molecule type" value="Genomic_DNA"/>
</dbReference>
<dbReference type="FunFam" id="3.40.630.30:FF:000064">
    <property type="entry name" value="GNAT family acetyltransferase"/>
    <property type="match status" value="1"/>
</dbReference>
<dbReference type="SUPFAM" id="SSF55729">
    <property type="entry name" value="Acyl-CoA N-acyltransferases (Nat)"/>
    <property type="match status" value="1"/>
</dbReference>
<feature type="domain" description="N-acetyltransferase" evidence="4">
    <location>
        <begin position="5"/>
        <end position="155"/>
    </location>
</feature>
<evidence type="ECO:0000313" key="5">
    <source>
        <dbReference type="EMBL" id="GAD61639.1"/>
    </source>
</evidence>
<keyword evidence="3" id="KW-0012">Acyltransferase</keyword>
<keyword evidence="2" id="KW-0808">Transferase</keyword>
<gene>
    <name evidence="5" type="ORF">PA6_007_00250</name>
</gene>
<dbReference type="AlphaFoldDB" id="U3AVE5"/>